<sequence>MSGELFQILEALSAELADTAAGSLGVFIRVGAMMALVPAFGEQVIPVRIRLGVTLAFTAITAPALAPIMPKATADPAPLFTLIAAEALAGLALGIGLRLFTIVLQTAGSIAAQATSLSQFFGGAGVDPQPAMSQILVMAGLALAVTLGLHTALAELIILSYSFFPPARFPDAASLAEWGVAHIARAFTLAFTLAMPFVILSLVYYVALGAINKAMPQLMVALVGAPAITWAGLAVLLLTAPLMLPIWHEAFSAFLFDPAGMPQ</sequence>
<evidence type="ECO:0000256" key="5">
    <source>
        <dbReference type="ARBA" id="ARBA00022989"/>
    </source>
</evidence>
<proteinExistence type="inferred from homology"/>
<dbReference type="PANTHER" id="PTHR30065:SF1">
    <property type="entry name" value="SURFACE PRESENTATION OF ANTIGENS PROTEIN SPAR"/>
    <property type="match status" value="1"/>
</dbReference>
<dbReference type="OrthoDB" id="9779817at2"/>
<dbReference type="Proteomes" id="UP000228948">
    <property type="component" value="Chromosome"/>
</dbReference>
<dbReference type="PRINTS" id="PR00953">
    <property type="entry name" value="TYPE3IMRPROT"/>
</dbReference>
<dbReference type="Pfam" id="PF01311">
    <property type="entry name" value="Bac_export_1"/>
    <property type="match status" value="1"/>
</dbReference>
<feature type="transmembrane region" description="Helical" evidence="7">
    <location>
        <begin position="135"/>
        <end position="163"/>
    </location>
</feature>
<dbReference type="STRING" id="441209.GCA_001870665_01663"/>
<evidence type="ECO:0000256" key="7">
    <source>
        <dbReference type="SAM" id="Phobius"/>
    </source>
</evidence>
<evidence type="ECO:0000256" key="4">
    <source>
        <dbReference type="ARBA" id="ARBA00022692"/>
    </source>
</evidence>
<reference evidence="8 9" key="1">
    <citation type="submission" date="2017-11" db="EMBL/GenBank/DDBJ databases">
        <title>Revised Sequence and Annotation of the Rhodobaca barguzinensis strain alga05 Genome.</title>
        <authorList>
            <person name="Kopejtka K."/>
            <person name="Tomasch J.M."/>
            <person name="Bunk B."/>
            <person name="Koblizek M."/>
        </authorList>
    </citation>
    <scope>NUCLEOTIDE SEQUENCE [LARGE SCALE GENOMIC DNA]</scope>
    <source>
        <strain evidence="9">alga05</strain>
    </source>
</reference>
<accession>A0A2K8K990</accession>
<feature type="transmembrane region" description="Helical" evidence="7">
    <location>
        <begin position="78"/>
        <end position="100"/>
    </location>
</feature>
<dbReference type="PANTHER" id="PTHR30065">
    <property type="entry name" value="FLAGELLAR BIOSYNTHETIC PROTEIN FLIR"/>
    <property type="match status" value="1"/>
</dbReference>
<keyword evidence="9" id="KW-1185">Reference proteome</keyword>
<feature type="transmembrane region" description="Helical" evidence="7">
    <location>
        <begin position="20"/>
        <end position="40"/>
    </location>
</feature>
<dbReference type="InterPro" id="IPR002010">
    <property type="entry name" value="T3SS_IM_R"/>
</dbReference>
<feature type="transmembrane region" description="Helical" evidence="7">
    <location>
        <begin position="47"/>
        <end position="66"/>
    </location>
</feature>
<feature type="transmembrane region" description="Helical" evidence="7">
    <location>
        <begin position="218"/>
        <end position="244"/>
    </location>
</feature>
<name>A0A2K8K990_9RHOB</name>
<feature type="transmembrane region" description="Helical" evidence="7">
    <location>
        <begin position="183"/>
        <end position="206"/>
    </location>
</feature>
<organism evidence="8 9">
    <name type="scientific">Roseinatronobacter bogoriensis subsp. barguzinensis</name>
    <dbReference type="NCBI Taxonomy" id="441209"/>
    <lineage>
        <taxon>Bacteria</taxon>
        <taxon>Pseudomonadati</taxon>
        <taxon>Pseudomonadota</taxon>
        <taxon>Alphaproteobacteria</taxon>
        <taxon>Rhodobacterales</taxon>
        <taxon>Paracoccaceae</taxon>
        <taxon>Roseinatronobacter</taxon>
    </lineage>
</organism>
<evidence type="ECO:0000313" key="9">
    <source>
        <dbReference type="Proteomes" id="UP000228948"/>
    </source>
</evidence>
<keyword evidence="4 7" id="KW-0812">Transmembrane</keyword>
<gene>
    <name evidence="8" type="ORF">BG454_09425</name>
</gene>
<dbReference type="GO" id="GO:0005886">
    <property type="term" value="C:plasma membrane"/>
    <property type="evidence" value="ECO:0007669"/>
    <property type="project" value="UniProtKB-SubCell"/>
</dbReference>
<evidence type="ECO:0000256" key="1">
    <source>
        <dbReference type="ARBA" id="ARBA00004651"/>
    </source>
</evidence>
<dbReference type="GO" id="GO:0006605">
    <property type="term" value="P:protein targeting"/>
    <property type="evidence" value="ECO:0007669"/>
    <property type="project" value="InterPro"/>
</dbReference>
<dbReference type="AlphaFoldDB" id="A0A2K8K990"/>
<evidence type="ECO:0000313" key="8">
    <source>
        <dbReference type="EMBL" id="ATX66014.1"/>
    </source>
</evidence>
<keyword evidence="3" id="KW-1003">Cell membrane</keyword>
<evidence type="ECO:0000256" key="2">
    <source>
        <dbReference type="ARBA" id="ARBA00009772"/>
    </source>
</evidence>
<evidence type="ECO:0000256" key="3">
    <source>
        <dbReference type="ARBA" id="ARBA00022475"/>
    </source>
</evidence>
<dbReference type="EMBL" id="CP024899">
    <property type="protein sequence ID" value="ATX66014.1"/>
    <property type="molecule type" value="Genomic_DNA"/>
</dbReference>
<dbReference type="RefSeq" id="WP_084634852.1">
    <property type="nucleotide sequence ID" value="NZ_CP024899.1"/>
</dbReference>
<keyword evidence="6 7" id="KW-0472">Membrane</keyword>
<comment type="similarity">
    <text evidence="2">Belongs to the FliR/MopE/SpaR family.</text>
</comment>
<keyword evidence="5 7" id="KW-1133">Transmembrane helix</keyword>
<dbReference type="KEGG" id="rbg:BG454_09425"/>
<protein>
    <submittedName>
        <fullName evidence="8">Type III secretion protein</fullName>
    </submittedName>
</protein>
<comment type="subcellular location">
    <subcellularLocation>
        <location evidence="1">Cell membrane</location>
        <topology evidence="1">Multi-pass membrane protein</topology>
    </subcellularLocation>
</comment>
<evidence type="ECO:0000256" key="6">
    <source>
        <dbReference type="ARBA" id="ARBA00023136"/>
    </source>
</evidence>